<organism evidence="3 4">
    <name type="scientific">Panagrellus redivivus</name>
    <name type="common">Microworm</name>
    <dbReference type="NCBI Taxonomy" id="6233"/>
    <lineage>
        <taxon>Eukaryota</taxon>
        <taxon>Metazoa</taxon>
        <taxon>Ecdysozoa</taxon>
        <taxon>Nematoda</taxon>
        <taxon>Chromadorea</taxon>
        <taxon>Rhabditida</taxon>
        <taxon>Tylenchina</taxon>
        <taxon>Panagrolaimomorpha</taxon>
        <taxon>Panagrolaimoidea</taxon>
        <taxon>Panagrolaimidae</taxon>
        <taxon>Panagrellus</taxon>
    </lineage>
</organism>
<dbReference type="Proteomes" id="UP000492821">
    <property type="component" value="Unassembled WGS sequence"/>
</dbReference>
<sequence>MNVSTFVTDLVDDESIFSLANNIIQWYGYLVMGPISVILTLNRFTAVVFLRRFKAIWSFRRTVIYLVPVVLGPFAVNAKSISKIPFLLRHDWKNTISDA</sequence>
<keyword evidence="1" id="KW-0472">Membrane</keyword>
<reference evidence="4" key="2">
    <citation type="submission" date="2020-10" db="UniProtKB">
        <authorList>
            <consortium name="WormBaseParasite"/>
        </authorList>
    </citation>
    <scope>IDENTIFICATION</scope>
</reference>
<name>A0A7E4VDB5_PANRE</name>
<keyword evidence="1" id="KW-1133">Transmembrane helix</keyword>
<reference evidence="3" key="1">
    <citation type="journal article" date="2013" name="Genetics">
        <title>The draft genome and transcriptome of Panagrellus redivivus are shaped by the harsh demands of a free-living lifestyle.</title>
        <authorList>
            <person name="Srinivasan J."/>
            <person name="Dillman A.R."/>
            <person name="Macchietto M.G."/>
            <person name="Heikkinen L."/>
            <person name="Lakso M."/>
            <person name="Fracchia K.M."/>
            <person name="Antoshechkin I."/>
            <person name="Mortazavi A."/>
            <person name="Wong G."/>
            <person name="Sternberg P.W."/>
        </authorList>
    </citation>
    <scope>NUCLEOTIDE SEQUENCE [LARGE SCALE GENOMIC DNA]</scope>
    <source>
        <strain evidence="3">MT8872</strain>
    </source>
</reference>
<feature type="transmembrane region" description="Helical" evidence="1">
    <location>
        <begin position="62"/>
        <end position="81"/>
    </location>
</feature>
<feature type="domain" description="7TM GPCR serpentine receptor class x (Srx)" evidence="2">
    <location>
        <begin position="15"/>
        <end position="70"/>
    </location>
</feature>
<protein>
    <submittedName>
        <fullName evidence="4">7TM_GPCR_Srx domain-containing protein</fullName>
    </submittedName>
</protein>
<feature type="transmembrane region" description="Helical" evidence="1">
    <location>
        <begin position="26"/>
        <end position="50"/>
    </location>
</feature>
<keyword evidence="1" id="KW-0812">Transmembrane</keyword>
<evidence type="ECO:0000313" key="3">
    <source>
        <dbReference type="Proteomes" id="UP000492821"/>
    </source>
</evidence>
<dbReference type="InterPro" id="IPR019430">
    <property type="entry name" value="7TM_GPCR_serpentine_rcpt_Srx"/>
</dbReference>
<accession>A0A7E4VDB5</accession>
<evidence type="ECO:0000256" key="1">
    <source>
        <dbReference type="SAM" id="Phobius"/>
    </source>
</evidence>
<dbReference type="WBParaSite" id="Pan_g19475.t1">
    <property type="protein sequence ID" value="Pan_g19475.t1"/>
    <property type="gene ID" value="Pan_g19475"/>
</dbReference>
<evidence type="ECO:0000259" key="2">
    <source>
        <dbReference type="Pfam" id="PF10328"/>
    </source>
</evidence>
<evidence type="ECO:0000313" key="4">
    <source>
        <dbReference type="WBParaSite" id="Pan_g19475.t1"/>
    </source>
</evidence>
<dbReference type="AlphaFoldDB" id="A0A7E4VDB5"/>
<keyword evidence="3" id="KW-1185">Reference proteome</keyword>
<proteinExistence type="predicted"/>
<dbReference type="Pfam" id="PF10328">
    <property type="entry name" value="7TM_GPCR_Srx"/>
    <property type="match status" value="1"/>
</dbReference>